<keyword evidence="7 12" id="KW-0418">Kinase</keyword>
<dbReference type="GO" id="GO:0005737">
    <property type="term" value="C:cytoplasm"/>
    <property type="evidence" value="ECO:0007669"/>
    <property type="project" value="UniProtKB-SubCell"/>
</dbReference>
<evidence type="ECO:0000256" key="5">
    <source>
        <dbReference type="ARBA" id="ARBA00022723"/>
    </source>
</evidence>
<sequence length="312" mass="31962">MKKVLVFGSMNMDLCVSCAEAPQAGETVQGHDFFTNPGGKGGNQATAAARLGAPTVMLGCVGQDAFGAELLQTLTASGVDCSQVVRGVQPTGVAVITRTGAENRIAVSGGANLELTGQQAARLVVENAPDGGFFLAQNECGSAAVQAALCTAKQQGLYTLLNPAPARELSQDVFDSTDLLVVNETECAFYTGVCPETPLACGGAFARLHASGCRSVVITLGEKGSLYSGAEGTFFQPCVPAPQTVDTTGAGDTFIGALAAELLRGGTVRQAMVFAAQAAALTVARVGAQQAIPTRAEVQRYLTGHREKSTTL</sequence>
<evidence type="ECO:0000256" key="9">
    <source>
        <dbReference type="ARBA" id="ARBA00022842"/>
    </source>
</evidence>
<dbReference type="SUPFAM" id="SSF53613">
    <property type="entry name" value="Ribokinase-like"/>
    <property type="match status" value="1"/>
</dbReference>
<feature type="binding site" evidence="12">
    <location>
        <position position="246"/>
    </location>
    <ligand>
        <name>K(+)</name>
        <dbReference type="ChEBI" id="CHEBI:29103"/>
    </ligand>
</feature>
<feature type="binding site" evidence="12">
    <location>
        <begin position="251"/>
        <end position="252"/>
    </location>
    <ligand>
        <name>ATP</name>
        <dbReference type="ChEBI" id="CHEBI:30616"/>
    </ligand>
</feature>
<accession>A0AA97H1E2</accession>
<evidence type="ECO:0000259" key="13">
    <source>
        <dbReference type="Pfam" id="PF00294"/>
    </source>
</evidence>
<feature type="binding site" evidence="12">
    <location>
        <position position="252"/>
    </location>
    <ligand>
        <name>substrate</name>
    </ligand>
</feature>
<comment type="pathway">
    <text evidence="12">Carbohydrate metabolism; D-ribose degradation; D-ribose 5-phosphate from beta-D-ribopyranose: step 2/2.</text>
</comment>
<keyword evidence="15" id="KW-1185">Reference proteome</keyword>
<feature type="binding site" evidence="12">
    <location>
        <begin position="39"/>
        <end position="43"/>
    </location>
    <ligand>
        <name>substrate</name>
    </ligand>
</feature>
<evidence type="ECO:0000256" key="3">
    <source>
        <dbReference type="ARBA" id="ARBA00016943"/>
    </source>
</evidence>
<feature type="binding site" evidence="12">
    <location>
        <begin position="219"/>
        <end position="224"/>
    </location>
    <ligand>
        <name>ATP</name>
        <dbReference type="ChEBI" id="CHEBI:30616"/>
    </ligand>
</feature>
<evidence type="ECO:0000256" key="11">
    <source>
        <dbReference type="ARBA" id="ARBA00023277"/>
    </source>
</evidence>
<dbReference type="CDD" id="cd01174">
    <property type="entry name" value="ribokinase"/>
    <property type="match status" value="1"/>
</dbReference>
<evidence type="ECO:0000256" key="8">
    <source>
        <dbReference type="ARBA" id="ARBA00022840"/>
    </source>
</evidence>
<dbReference type="AlphaFoldDB" id="A0AA97H1E2"/>
<proteinExistence type="inferred from homology"/>
<feature type="binding site" evidence="12">
    <location>
        <position position="285"/>
    </location>
    <ligand>
        <name>K(+)</name>
        <dbReference type="ChEBI" id="CHEBI:29103"/>
    </ligand>
</feature>
<reference evidence="15" key="3">
    <citation type="submission" date="2024-06" db="EMBL/GenBank/DDBJ databases">
        <authorList>
            <person name="Zeng C."/>
        </authorList>
    </citation>
    <scope>NUCLEOTIDE SEQUENCE [LARGE SCALE GENOMIC DNA]</scope>
    <source>
        <strain evidence="15">ZCY20-5</strain>
    </source>
</reference>
<evidence type="ECO:0000313" key="14">
    <source>
        <dbReference type="EMBL" id="WOC32506.1"/>
    </source>
</evidence>
<dbReference type="InterPro" id="IPR011877">
    <property type="entry name" value="Ribokinase"/>
</dbReference>
<feature type="binding site" evidence="12">
    <location>
        <begin position="11"/>
        <end position="13"/>
    </location>
    <ligand>
        <name>substrate</name>
    </ligand>
</feature>
<dbReference type="GO" id="GO:0019303">
    <property type="term" value="P:D-ribose catabolic process"/>
    <property type="evidence" value="ECO:0007669"/>
    <property type="project" value="UniProtKB-UniRule"/>
</dbReference>
<evidence type="ECO:0000256" key="10">
    <source>
        <dbReference type="ARBA" id="ARBA00022958"/>
    </source>
</evidence>
<dbReference type="KEGG" id="carl:PXC00_01160"/>
<dbReference type="PROSITE" id="PS00584">
    <property type="entry name" value="PFKB_KINASES_2"/>
    <property type="match status" value="1"/>
</dbReference>
<dbReference type="InterPro" id="IPR002139">
    <property type="entry name" value="Ribo/fructo_kinase"/>
</dbReference>
<keyword evidence="6 12" id="KW-0547">Nucleotide-binding</keyword>
<keyword evidence="9 12" id="KW-0460">Magnesium</keyword>
<comment type="cofactor">
    <cofactor evidence="12">
        <name>Mg(2+)</name>
        <dbReference type="ChEBI" id="CHEBI:18420"/>
    </cofactor>
    <text evidence="12">Requires a divalent cation, most likely magnesium in vivo, as an electrophilic catalyst to aid phosphoryl group transfer. It is the chelate of the metal and the nucleotide that is the actual substrate.</text>
</comment>
<feature type="active site" description="Proton acceptor" evidence="12">
    <location>
        <position position="252"/>
    </location>
</feature>
<dbReference type="Proteomes" id="UP001300604">
    <property type="component" value="Chromosome"/>
</dbReference>
<protein>
    <recommendedName>
        <fullName evidence="3 12">Ribokinase</fullName>
        <shortName evidence="12">RK</shortName>
        <ecNumber evidence="2 12">2.7.1.15</ecNumber>
    </recommendedName>
</protein>
<keyword evidence="5 12" id="KW-0479">Metal-binding</keyword>
<evidence type="ECO:0000256" key="12">
    <source>
        <dbReference type="HAMAP-Rule" id="MF_01987"/>
    </source>
</evidence>
<evidence type="ECO:0000256" key="6">
    <source>
        <dbReference type="ARBA" id="ARBA00022741"/>
    </source>
</evidence>
<evidence type="ECO:0000256" key="1">
    <source>
        <dbReference type="ARBA" id="ARBA00005380"/>
    </source>
</evidence>
<keyword evidence="4 12" id="KW-0808">Transferase</keyword>
<dbReference type="GO" id="GO:0005524">
    <property type="term" value="F:ATP binding"/>
    <property type="evidence" value="ECO:0007669"/>
    <property type="project" value="UniProtKB-UniRule"/>
</dbReference>
<feature type="binding site" evidence="12">
    <location>
        <position position="183"/>
    </location>
    <ligand>
        <name>ATP</name>
        <dbReference type="ChEBI" id="CHEBI:30616"/>
    </ligand>
</feature>
<keyword evidence="11 12" id="KW-0119">Carbohydrate metabolism</keyword>
<dbReference type="PANTHER" id="PTHR10584">
    <property type="entry name" value="SUGAR KINASE"/>
    <property type="match status" value="1"/>
</dbReference>
<feature type="binding site" evidence="12">
    <location>
        <position position="287"/>
    </location>
    <ligand>
        <name>K(+)</name>
        <dbReference type="ChEBI" id="CHEBI:29103"/>
    </ligand>
</feature>
<reference evidence="14 15" key="1">
    <citation type="submission" date="2024-06" db="EMBL/GenBank/DDBJ databases">
        <title>Caproicibacterium argilliputei sp. nov, a novel caproic acid producing anaerobic bacterium isolated from pit mud.</title>
        <authorList>
            <person name="Xia S."/>
        </authorList>
    </citation>
    <scope>NUCLEOTIDE SEQUENCE [LARGE SCALE GENOMIC DNA]</scope>
    <source>
        <strain evidence="14 15">ZCY20-5</strain>
    </source>
</reference>
<keyword evidence="8 12" id="KW-0067">ATP-binding</keyword>
<comment type="similarity">
    <text evidence="1">Belongs to the carbohydrate kinase pfkB family.</text>
</comment>
<dbReference type="HAMAP" id="MF_01987">
    <property type="entry name" value="Ribokinase"/>
    <property type="match status" value="1"/>
</dbReference>
<comment type="similarity">
    <text evidence="12">Belongs to the carbohydrate kinase PfkB family. Ribokinase subfamily.</text>
</comment>
<name>A0AA97H1E2_9FIRM</name>
<dbReference type="RefSeq" id="WP_275844633.1">
    <property type="nucleotide sequence ID" value="NZ_CP135996.1"/>
</dbReference>
<feature type="binding site" evidence="12">
    <location>
        <position position="248"/>
    </location>
    <ligand>
        <name>K(+)</name>
        <dbReference type="ChEBI" id="CHEBI:29103"/>
    </ligand>
</feature>
<dbReference type="InterPro" id="IPR011611">
    <property type="entry name" value="PfkB_dom"/>
</dbReference>
<dbReference type="PRINTS" id="PR00990">
    <property type="entry name" value="RIBOKINASE"/>
</dbReference>
<comment type="subunit">
    <text evidence="12">Homodimer.</text>
</comment>
<keyword evidence="10 12" id="KW-0630">Potassium</keyword>
<comment type="caution">
    <text evidence="12">Lacks conserved residue(s) required for the propagation of feature annotation.</text>
</comment>
<feature type="binding site" evidence="12">
    <location>
        <position position="139"/>
    </location>
    <ligand>
        <name>substrate</name>
    </ligand>
</feature>
<evidence type="ECO:0000256" key="7">
    <source>
        <dbReference type="ARBA" id="ARBA00022777"/>
    </source>
</evidence>
<feature type="domain" description="Carbohydrate kinase PfkB" evidence="13">
    <location>
        <begin position="1"/>
        <end position="294"/>
    </location>
</feature>
<dbReference type="InterPro" id="IPR002173">
    <property type="entry name" value="Carboh/pur_kinase_PfkB_CS"/>
</dbReference>
<reference evidence="15" key="2">
    <citation type="submission" date="2024-06" db="EMBL/GenBank/DDBJ databases">
        <title>Caproicibacterium argilliputei sp. nov, a novel caproic acid producing anaerobic bacterium isolated from pit mud.</title>
        <authorList>
            <person name="Zeng C."/>
        </authorList>
    </citation>
    <scope>NUCLEOTIDE SEQUENCE [LARGE SCALE GENOMIC DNA]</scope>
    <source>
        <strain evidence="15">ZCY20-5</strain>
    </source>
</reference>
<feature type="binding site" evidence="12">
    <location>
        <position position="282"/>
    </location>
    <ligand>
        <name>K(+)</name>
        <dbReference type="ChEBI" id="CHEBI:29103"/>
    </ligand>
</feature>
<comment type="subcellular location">
    <subcellularLocation>
        <location evidence="12">Cytoplasm</location>
    </subcellularLocation>
</comment>
<dbReference type="GO" id="GO:0046872">
    <property type="term" value="F:metal ion binding"/>
    <property type="evidence" value="ECO:0007669"/>
    <property type="project" value="UniProtKB-KW"/>
</dbReference>
<dbReference type="InterPro" id="IPR029056">
    <property type="entry name" value="Ribokinase-like"/>
</dbReference>
<evidence type="ECO:0000256" key="2">
    <source>
        <dbReference type="ARBA" id="ARBA00012035"/>
    </source>
</evidence>
<dbReference type="Pfam" id="PF00294">
    <property type="entry name" value="PfkB"/>
    <property type="match status" value="1"/>
</dbReference>
<dbReference type="GO" id="GO:0004747">
    <property type="term" value="F:ribokinase activity"/>
    <property type="evidence" value="ECO:0007669"/>
    <property type="project" value="UniProtKB-UniRule"/>
</dbReference>
<gene>
    <name evidence="12" type="primary">rbsK</name>
    <name evidence="14" type="ORF">PXC00_01160</name>
</gene>
<comment type="activity regulation">
    <text evidence="12">Activated by a monovalent cation that binds near, but not in, the active site. The most likely occupant of the site in vivo is potassium. Ion binding induces a conformational change that may alter substrate affinity.</text>
</comment>
<dbReference type="Gene3D" id="3.40.1190.20">
    <property type="match status" value="1"/>
</dbReference>
<evidence type="ECO:0000313" key="15">
    <source>
        <dbReference type="Proteomes" id="UP001300604"/>
    </source>
</evidence>
<evidence type="ECO:0000256" key="4">
    <source>
        <dbReference type="ARBA" id="ARBA00022679"/>
    </source>
</evidence>
<comment type="function">
    <text evidence="12">Catalyzes the phosphorylation of ribose at O-5 in a reaction requiring ATP and magnesium. The resulting D-ribose-5-phosphate can then be used either for sythesis of nucleotides, histidine, and tryptophan, or as a component of the pentose phosphate pathway.</text>
</comment>
<dbReference type="EC" id="2.7.1.15" evidence="2 12"/>
<dbReference type="EMBL" id="CP135996">
    <property type="protein sequence ID" value="WOC32506.1"/>
    <property type="molecule type" value="Genomic_DNA"/>
</dbReference>
<keyword evidence="12" id="KW-0963">Cytoplasm</keyword>
<comment type="catalytic activity">
    <reaction evidence="12">
        <text>D-ribose + ATP = D-ribose 5-phosphate + ADP + H(+)</text>
        <dbReference type="Rhea" id="RHEA:13697"/>
        <dbReference type="ChEBI" id="CHEBI:15378"/>
        <dbReference type="ChEBI" id="CHEBI:30616"/>
        <dbReference type="ChEBI" id="CHEBI:47013"/>
        <dbReference type="ChEBI" id="CHEBI:78346"/>
        <dbReference type="ChEBI" id="CHEBI:456216"/>
        <dbReference type="EC" id="2.7.1.15"/>
    </reaction>
</comment>
<organism evidence="14 15">
    <name type="scientific">Caproicibacterium argilliputei</name>
    <dbReference type="NCBI Taxonomy" id="3030016"/>
    <lineage>
        <taxon>Bacteria</taxon>
        <taxon>Bacillati</taxon>
        <taxon>Bacillota</taxon>
        <taxon>Clostridia</taxon>
        <taxon>Eubacteriales</taxon>
        <taxon>Oscillospiraceae</taxon>
        <taxon>Caproicibacterium</taxon>
    </lineage>
</organism>
<dbReference type="PANTHER" id="PTHR10584:SF166">
    <property type="entry name" value="RIBOKINASE"/>
    <property type="match status" value="1"/>
</dbReference>